<dbReference type="PANTHER" id="PTHR22998:SF1">
    <property type="entry name" value="NAD(+) HYDROLASE SARM1"/>
    <property type="match status" value="1"/>
</dbReference>
<dbReference type="GO" id="GO:0048678">
    <property type="term" value="P:response to axon injury"/>
    <property type="evidence" value="ECO:0007669"/>
    <property type="project" value="InterPro"/>
</dbReference>
<evidence type="ECO:0000256" key="6">
    <source>
        <dbReference type="ARBA" id="ARBA00022833"/>
    </source>
</evidence>
<evidence type="ECO:0000256" key="3">
    <source>
        <dbReference type="ARBA" id="ARBA00022723"/>
    </source>
</evidence>
<dbReference type="InterPro" id="IPR001781">
    <property type="entry name" value="Znf_LIM"/>
</dbReference>
<keyword evidence="5" id="KW-0378">Hydrolase</keyword>
<evidence type="ECO:0000313" key="10">
    <source>
        <dbReference type="Proteomes" id="UP000663864"/>
    </source>
</evidence>
<dbReference type="PROSITE" id="PS50105">
    <property type="entry name" value="SAM_DOMAIN"/>
    <property type="match status" value="3"/>
</dbReference>
<dbReference type="GO" id="GO:0046872">
    <property type="term" value="F:metal ion binding"/>
    <property type="evidence" value="ECO:0007669"/>
    <property type="project" value="UniProtKB-KW"/>
</dbReference>
<keyword evidence="4" id="KW-0677">Repeat</keyword>
<dbReference type="InterPro" id="IPR039184">
    <property type="entry name" value="SARM1"/>
</dbReference>
<sequence>MSSCQVIVKKCRRCGRLIPEENAQRRCSASILLKQHVFACAVCSVVLDYNTAAVVKDTPYCDKHYSVARWSIEDVVDWLEKVDLETLEDRLREAKIDGKKLLTKGFNEYQLRHLHPSSAERKQFQKQRARLKHRMSSYQIIAKKCRRCGKLIPEENAQRRCSASILLKQHVFACVVCSVVLDYNTAAVVKDTPYCDKHYSVARWSIEDVVDWLEKVDLETLEDRLREAKIDGKKLLTKGFNEYQLRHLHPSSAERKQFQKQRARLKICGSDEWNTRRPLNPIDTPSTLYLAKSTENIFDNISHNSHDSEARLRPSQKTISTVDLSVIHTSLSQTFKDNVIAWTVDDVAKWLATVSLHKYIDSFKSNEIDGETLLDFDTEMENEMIPVGKDRIAFRRALKKLREGYNTTEPVPTPRNVNENQQETYATSHYTWEFSRAAHNVRGSVEDNQHQVSTKLIDVALMLQPDMILHSISLKNTLFETNVANFIAKWCLFFCPPLTQPQRLSNELDSCFITIIDEPMNARILLNDLIKHHTIKTYIVDSLKRYHALDDIRTELPKCKQIKYDETIYNHDLYNELIRILPNITIRMLLISTVESLSYDSQRYLGNFIKRNDLPIPFTYYLYNNETNLIEYKINFNLLAEVQCLSTEHLIIQVGSPTTIGLVITIEQSPVE</sequence>
<dbReference type="SUPFAM" id="SSF47769">
    <property type="entry name" value="SAM/Pointed domain"/>
    <property type="match status" value="3"/>
</dbReference>
<dbReference type="SMART" id="SM00132">
    <property type="entry name" value="LIM"/>
    <property type="match status" value="2"/>
</dbReference>
<comment type="subcellular location">
    <subcellularLocation>
        <location evidence="1">Cytoplasm</location>
    </subcellularLocation>
</comment>
<dbReference type="Gene3D" id="2.10.110.10">
    <property type="entry name" value="Cysteine Rich Protein"/>
    <property type="match status" value="1"/>
</dbReference>
<organism evidence="9 10">
    <name type="scientific">Rotaria sordida</name>
    <dbReference type="NCBI Taxonomy" id="392033"/>
    <lineage>
        <taxon>Eukaryota</taxon>
        <taxon>Metazoa</taxon>
        <taxon>Spiralia</taxon>
        <taxon>Gnathifera</taxon>
        <taxon>Rotifera</taxon>
        <taxon>Eurotatoria</taxon>
        <taxon>Bdelloidea</taxon>
        <taxon>Philodinida</taxon>
        <taxon>Philodinidae</taxon>
        <taxon>Rotaria</taxon>
    </lineage>
</organism>
<dbReference type="Gene3D" id="1.10.150.50">
    <property type="entry name" value="Transcription Factor, Ets-1"/>
    <property type="match status" value="3"/>
</dbReference>
<evidence type="ECO:0000256" key="4">
    <source>
        <dbReference type="ARBA" id="ARBA00022737"/>
    </source>
</evidence>
<dbReference type="Pfam" id="PF00536">
    <property type="entry name" value="SAM_1"/>
    <property type="match status" value="1"/>
</dbReference>
<dbReference type="InterPro" id="IPR013761">
    <property type="entry name" value="SAM/pointed_sf"/>
</dbReference>
<evidence type="ECO:0000259" key="8">
    <source>
        <dbReference type="PROSITE" id="PS50105"/>
    </source>
</evidence>
<proteinExistence type="predicted"/>
<feature type="domain" description="SAM" evidence="8">
    <location>
        <begin position="342"/>
        <end position="398"/>
    </location>
</feature>
<dbReference type="GO" id="GO:0035591">
    <property type="term" value="F:signaling adaptor activity"/>
    <property type="evidence" value="ECO:0007669"/>
    <property type="project" value="InterPro"/>
</dbReference>
<dbReference type="GO" id="GO:0034128">
    <property type="term" value="P:negative regulation of MyD88-independent toll-like receptor signaling pathway"/>
    <property type="evidence" value="ECO:0007669"/>
    <property type="project" value="InterPro"/>
</dbReference>
<reference evidence="9" key="1">
    <citation type="submission" date="2021-02" db="EMBL/GenBank/DDBJ databases">
        <authorList>
            <person name="Nowell W R."/>
        </authorList>
    </citation>
    <scope>NUCLEOTIDE SEQUENCE</scope>
</reference>
<feature type="domain" description="SAM" evidence="8">
    <location>
        <begin position="70"/>
        <end position="101"/>
    </location>
</feature>
<dbReference type="Proteomes" id="UP000663864">
    <property type="component" value="Unassembled WGS sequence"/>
</dbReference>
<dbReference type="Pfam" id="PF07647">
    <property type="entry name" value="SAM_2"/>
    <property type="match status" value="2"/>
</dbReference>
<protein>
    <recommendedName>
        <fullName evidence="8">SAM domain-containing protein</fullName>
    </recommendedName>
</protein>
<name>A0A814FDC1_9BILA</name>
<evidence type="ECO:0000256" key="1">
    <source>
        <dbReference type="ARBA" id="ARBA00004496"/>
    </source>
</evidence>
<evidence type="ECO:0000256" key="7">
    <source>
        <dbReference type="ARBA" id="ARBA00023038"/>
    </source>
</evidence>
<evidence type="ECO:0000256" key="2">
    <source>
        <dbReference type="ARBA" id="ARBA00022490"/>
    </source>
</evidence>
<dbReference type="PANTHER" id="PTHR22998">
    <property type="entry name" value="SARM1"/>
    <property type="match status" value="1"/>
</dbReference>
<keyword evidence="7" id="KW-0440">LIM domain</keyword>
<dbReference type="GO" id="GO:0003953">
    <property type="term" value="F:NAD+ nucleosidase activity"/>
    <property type="evidence" value="ECO:0007669"/>
    <property type="project" value="InterPro"/>
</dbReference>
<keyword evidence="6" id="KW-0862">Zinc</keyword>
<keyword evidence="2" id="KW-0963">Cytoplasm</keyword>
<comment type="caution">
    <text evidence="9">The sequence shown here is derived from an EMBL/GenBank/DDBJ whole genome shotgun (WGS) entry which is preliminary data.</text>
</comment>
<dbReference type="GO" id="GO:0005737">
    <property type="term" value="C:cytoplasm"/>
    <property type="evidence" value="ECO:0007669"/>
    <property type="project" value="UniProtKB-SubCell"/>
</dbReference>
<dbReference type="EMBL" id="CAJNOT010000429">
    <property type="protein sequence ID" value="CAF0979145.1"/>
    <property type="molecule type" value="Genomic_DNA"/>
</dbReference>
<evidence type="ECO:0000256" key="5">
    <source>
        <dbReference type="ARBA" id="ARBA00022801"/>
    </source>
</evidence>
<evidence type="ECO:0000313" key="9">
    <source>
        <dbReference type="EMBL" id="CAF0979145.1"/>
    </source>
</evidence>
<dbReference type="InterPro" id="IPR001660">
    <property type="entry name" value="SAM"/>
</dbReference>
<dbReference type="CDD" id="cd08368">
    <property type="entry name" value="LIM"/>
    <property type="match status" value="2"/>
</dbReference>
<dbReference type="SMART" id="SM00454">
    <property type="entry name" value="SAM"/>
    <property type="match status" value="3"/>
</dbReference>
<keyword evidence="3" id="KW-0479">Metal-binding</keyword>
<dbReference type="AlphaFoldDB" id="A0A814FDC1"/>
<feature type="domain" description="SAM" evidence="8">
    <location>
        <begin position="204"/>
        <end position="235"/>
    </location>
</feature>
<accession>A0A814FDC1</accession>
<gene>
    <name evidence="9" type="ORF">ZHD862_LOCUS11413</name>
</gene>